<sequence>MFIILNIKNLQRIKKKRSNRMTKIKSSITIVIPSVRLTQIILTILIYVIIIKTILINGQNTLKFYWSTFALYDHEPLAY</sequence>
<accession>A0A0K2RW34</accession>
<dbReference type="RefSeq" id="YP_009163594.1">
    <property type="nucleotide sequence ID" value="NC_027746.1"/>
</dbReference>
<geneLocation type="chloroplast" evidence="2"/>
<evidence type="ECO:0000313" key="2">
    <source>
        <dbReference type="EMBL" id="BAS19048.1"/>
    </source>
</evidence>
<keyword evidence="2" id="KW-0150">Chloroplast</keyword>
<organism evidence="2">
    <name type="scientific">Triparma laevis</name>
    <dbReference type="NCBI Taxonomy" id="1534972"/>
    <lineage>
        <taxon>Eukaryota</taxon>
        <taxon>Sar</taxon>
        <taxon>Stramenopiles</taxon>
        <taxon>Ochrophyta</taxon>
        <taxon>Bolidophyceae</taxon>
        <taxon>Parmales</taxon>
        <taxon>Triparmaceae</taxon>
        <taxon>Triparma</taxon>
    </lineage>
</organism>
<gene>
    <name evidence="2" type="primary">ORF79</name>
</gene>
<keyword evidence="1" id="KW-1133">Transmembrane helix</keyword>
<evidence type="ECO:0000256" key="1">
    <source>
        <dbReference type="SAM" id="Phobius"/>
    </source>
</evidence>
<dbReference type="GeneID" id="25398195"/>
<keyword evidence="1" id="KW-0472">Membrane</keyword>
<protein>
    <submittedName>
        <fullName evidence="2">Uncharacterized protein</fullName>
    </submittedName>
</protein>
<feature type="transmembrane region" description="Helical" evidence="1">
    <location>
        <begin position="24"/>
        <end position="50"/>
    </location>
</feature>
<reference evidence="2" key="1">
    <citation type="journal article" date="2016" name="Curr. Genet.">
        <title>Sequencing and analysis of the complete organellar genomes of Parmales, a closely related group to Bacillariophyta (diatoms).</title>
        <authorList>
            <person name="Tajima N."/>
            <person name="Saitoh K."/>
            <person name="Sato S."/>
            <person name="Maruyama F."/>
            <person name="Ichinomiya M."/>
            <person name="Yoshikawa S."/>
            <person name="Kurokawa K."/>
            <person name="Ohta H."/>
            <person name="Tabata S."/>
            <person name="Kuwata A."/>
            <person name="Sato N."/>
        </authorList>
    </citation>
    <scope>NUCLEOTIDE SEQUENCE</scope>
</reference>
<proteinExistence type="predicted"/>
<name>A0A0K2RW34_9STRA</name>
<dbReference type="AlphaFoldDB" id="A0A0K2RW34"/>
<keyword evidence="2" id="KW-0934">Plastid</keyword>
<dbReference type="EMBL" id="AP014625">
    <property type="protein sequence ID" value="BAS19048.1"/>
    <property type="molecule type" value="Genomic_DNA"/>
</dbReference>
<keyword evidence="1" id="KW-0812">Transmembrane</keyword>